<evidence type="ECO:0000256" key="9">
    <source>
        <dbReference type="ARBA" id="ARBA00039149"/>
    </source>
</evidence>
<dbReference type="InterPro" id="IPR014729">
    <property type="entry name" value="Rossmann-like_a/b/a_fold"/>
</dbReference>
<feature type="binding site" evidence="11">
    <location>
        <position position="193"/>
    </location>
    <ligand>
        <name>Zn(2+)</name>
        <dbReference type="ChEBI" id="CHEBI:29105"/>
    </ligand>
</feature>
<dbReference type="SUPFAM" id="SSF52402">
    <property type="entry name" value="Adenine nucleotide alpha hydrolases-like"/>
    <property type="match status" value="1"/>
</dbReference>
<proteinExistence type="inferred from homology"/>
<dbReference type="PANTHER" id="PTHR42914">
    <property type="entry name" value="7-CYANO-7-DEAZAGUANINE SYNTHASE"/>
    <property type="match status" value="1"/>
</dbReference>
<comment type="pathway">
    <text evidence="1 11">Purine metabolism; 7-cyano-7-deazaguanine biosynthesis.</text>
</comment>
<name>M4VR36_9BACT</name>
<accession>M4VR36</accession>
<keyword evidence="2 11" id="KW-0436">Ligase</keyword>
<gene>
    <name evidence="11" type="primary">queC</name>
    <name evidence="12" type="ORF">A11Q_1418</name>
</gene>
<evidence type="ECO:0000313" key="12">
    <source>
        <dbReference type="EMBL" id="AGH95634.1"/>
    </source>
</evidence>
<dbReference type="EMBL" id="CP003537">
    <property type="protein sequence ID" value="AGH95634.1"/>
    <property type="molecule type" value="Genomic_DNA"/>
</dbReference>
<dbReference type="HAMAP" id="MF_01633">
    <property type="entry name" value="QueC"/>
    <property type="match status" value="1"/>
</dbReference>
<feature type="binding site" evidence="11">
    <location>
        <begin position="9"/>
        <end position="19"/>
    </location>
    <ligand>
        <name>ATP</name>
        <dbReference type="ChEBI" id="CHEBI:30616"/>
    </ligand>
</feature>
<dbReference type="GO" id="GO:0005524">
    <property type="term" value="F:ATP binding"/>
    <property type="evidence" value="ECO:0007669"/>
    <property type="project" value="UniProtKB-UniRule"/>
</dbReference>
<dbReference type="Pfam" id="PF06508">
    <property type="entry name" value="QueC"/>
    <property type="match status" value="1"/>
</dbReference>
<keyword evidence="4 11" id="KW-0547">Nucleotide-binding</keyword>
<dbReference type="HOGENOM" id="CLU_081854_1_0_7"/>
<evidence type="ECO:0000256" key="1">
    <source>
        <dbReference type="ARBA" id="ARBA00005061"/>
    </source>
</evidence>
<dbReference type="Proteomes" id="UP000012040">
    <property type="component" value="Chromosome"/>
</dbReference>
<organism evidence="12 13">
    <name type="scientific">Pseudobdellovibrio exovorus JSS</name>
    <dbReference type="NCBI Taxonomy" id="1184267"/>
    <lineage>
        <taxon>Bacteria</taxon>
        <taxon>Pseudomonadati</taxon>
        <taxon>Bdellovibrionota</taxon>
        <taxon>Bdellovibrionia</taxon>
        <taxon>Bdellovibrionales</taxon>
        <taxon>Pseudobdellovibrionaceae</taxon>
        <taxon>Pseudobdellovibrio</taxon>
    </lineage>
</organism>
<evidence type="ECO:0000256" key="10">
    <source>
        <dbReference type="ARBA" id="ARBA00047890"/>
    </source>
</evidence>
<keyword evidence="6 11" id="KW-0862">Zinc</keyword>
<keyword evidence="13" id="KW-1185">Reference proteome</keyword>
<protein>
    <recommendedName>
        <fullName evidence="9 11">7-cyano-7-deazaguanine synthase</fullName>
        <ecNumber evidence="9 11">6.3.4.20</ecNumber>
    </recommendedName>
    <alternativeName>
        <fullName evidence="11">7-cyano-7-carbaguanine synthase</fullName>
    </alternativeName>
    <alternativeName>
        <fullName evidence="11">PreQ(0) synthase</fullName>
    </alternativeName>
    <alternativeName>
        <fullName evidence="11">Queuosine biosynthesis protein QueC</fullName>
    </alternativeName>
</protein>
<comment type="similarity">
    <text evidence="8 11">Belongs to the QueC family.</text>
</comment>
<dbReference type="RefSeq" id="WP_015470124.1">
    <property type="nucleotide sequence ID" value="NC_020813.1"/>
</dbReference>
<dbReference type="AlphaFoldDB" id="M4VR36"/>
<evidence type="ECO:0000256" key="4">
    <source>
        <dbReference type="ARBA" id="ARBA00022741"/>
    </source>
</evidence>
<comment type="catalytic activity">
    <reaction evidence="10 11">
        <text>7-carboxy-7-carbaguanine + NH4(+) + 2 ATP = 7-cyano-7-carbaguanine + 2 AMP + 2 diphosphate + 2 H(+)</text>
        <dbReference type="Rhea" id="RHEA:27982"/>
        <dbReference type="ChEBI" id="CHEBI:15378"/>
        <dbReference type="ChEBI" id="CHEBI:28938"/>
        <dbReference type="ChEBI" id="CHEBI:30616"/>
        <dbReference type="ChEBI" id="CHEBI:33019"/>
        <dbReference type="ChEBI" id="CHEBI:45075"/>
        <dbReference type="ChEBI" id="CHEBI:61036"/>
        <dbReference type="ChEBI" id="CHEBI:456215"/>
        <dbReference type="EC" id="6.3.4.20"/>
    </reaction>
</comment>
<comment type="function">
    <text evidence="11">Catalyzes the ATP-dependent conversion of 7-carboxy-7-deazaguanine (CDG) to 7-cyano-7-deazaguanine (preQ(0)).</text>
</comment>
<dbReference type="InterPro" id="IPR018317">
    <property type="entry name" value="QueC"/>
</dbReference>
<dbReference type="GO" id="GO:0008616">
    <property type="term" value="P:tRNA queuosine(34) biosynthetic process"/>
    <property type="evidence" value="ECO:0007669"/>
    <property type="project" value="UniProtKB-UniRule"/>
</dbReference>
<evidence type="ECO:0000256" key="6">
    <source>
        <dbReference type="ARBA" id="ARBA00022833"/>
    </source>
</evidence>
<keyword evidence="3 11" id="KW-0479">Metal-binding</keyword>
<dbReference type="PANTHER" id="PTHR42914:SF1">
    <property type="entry name" value="7-CYANO-7-DEAZAGUANINE SYNTHASE"/>
    <property type="match status" value="1"/>
</dbReference>
<dbReference type="EC" id="6.3.4.20" evidence="9 11"/>
<dbReference type="eggNOG" id="COG0603">
    <property type="taxonomic scope" value="Bacteria"/>
</dbReference>
<dbReference type="Gene3D" id="3.40.50.620">
    <property type="entry name" value="HUPs"/>
    <property type="match status" value="1"/>
</dbReference>
<dbReference type="KEGG" id="bex:A11Q_1418"/>
<dbReference type="GO" id="GO:0008270">
    <property type="term" value="F:zinc ion binding"/>
    <property type="evidence" value="ECO:0007669"/>
    <property type="project" value="UniProtKB-UniRule"/>
</dbReference>
<evidence type="ECO:0000256" key="7">
    <source>
        <dbReference type="ARBA" id="ARBA00022840"/>
    </source>
</evidence>
<feature type="binding site" evidence="11">
    <location>
        <position position="207"/>
    </location>
    <ligand>
        <name>Zn(2+)</name>
        <dbReference type="ChEBI" id="CHEBI:29105"/>
    </ligand>
</feature>
<keyword evidence="5 11" id="KW-0671">Queuosine biosynthesis</keyword>
<dbReference type="PATRIC" id="fig|1184267.3.peg.1436"/>
<feature type="binding site" evidence="11">
    <location>
        <position position="201"/>
    </location>
    <ligand>
        <name>Zn(2+)</name>
        <dbReference type="ChEBI" id="CHEBI:29105"/>
    </ligand>
</feature>
<evidence type="ECO:0000256" key="5">
    <source>
        <dbReference type="ARBA" id="ARBA00022785"/>
    </source>
</evidence>
<evidence type="ECO:0000313" key="13">
    <source>
        <dbReference type="Proteomes" id="UP000012040"/>
    </source>
</evidence>
<dbReference type="OrthoDB" id="9789567at2"/>
<feature type="binding site" evidence="11">
    <location>
        <position position="204"/>
    </location>
    <ligand>
        <name>Zn(2+)</name>
        <dbReference type="ChEBI" id="CHEBI:29105"/>
    </ligand>
</feature>
<dbReference type="GO" id="GO:0016879">
    <property type="term" value="F:ligase activity, forming carbon-nitrogen bonds"/>
    <property type="evidence" value="ECO:0007669"/>
    <property type="project" value="UniProtKB-UniRule"/>
</dbReference>
<keyword evidence="7 11" id="KW-0067">ATP-binding</keyword>
<reference evidence="12 13" key="1">
    <citation type="journal article" date="2013" name="ISME J.">
        <title>By their genes ye shall know them: genomic signatures of predatory bacteria.</title>
        <authorList>
            <person name="Pasternak Z."/>
            <person name="Pietrokovski S."/>
            <person name="Rotem O."/>
            <person name="Gophna U."/>
            <person name="Lurie-Weinberger M.N."/>
            <person name="Jurkevitch E."/>
        </authorList>
    </citation>
    <scope>NUCLEOTIDE SEQUENCE [LARGE SCALE GENOMIC DNA]</scope>
    <source>
        <strain evidence="12 13">JSS</strain>
    </source>
</reference>
<dbReference type="UniPathway" id="UPA00391"/>
<evidence type="ECO:0000256" key="8">
    <source>
        <dbReference type="ARBA" id="ARBA00037993"/>
    </source>
</evidence>
<sequence length="228" mass="25535">MRKSSVVLLSAGLDSTVNFYAAMNETDVKLALTFDYGQKAAPKEIERSKMIANLLGVPHKIVELPWLKDLGASALTQDRMAIPAGKSALENPSMSVQTAKAVWVPNRNGVFLNIAASFAESLHAQLIVPGFNREEATTFPDNSLDFIRSARKAFSYSTANHVDVQCYTIAMAKNEIVDLGKKMRVPFESIWPCYQARDRWCGECESCERSKRAFKMAGLDFNYLYERY</sequence>
<dbReference type="NCBIfam" id="TIGR00364">
    <property type="entry name" value="7-cyano-7-deazaguanine synthase QueC"/>
    <property type="match status" value="1"/>
</dbReference>
<dbReference type="PIRSF" id="PIRSF006293">
    <property type="entry name" value="ExsB"/>
    <property type="match status" value="1"/>
</dbReference>
<comment type="cofactor">
    <cofactor evidence="11">
        <name>Zn(2+)</name>
        <dbReference type="ChEBI" id="CHEBI:29105"/>
    </cofactor>
    <text evidence="11">Binds 1 zinc ion per subunit.</text>
</comment>
<dbReference type="STRING" id="1184267.A11Q_1418"/>
<dbReference type="CDD" id="cd01995">
    <property type="entry name" value="QueC-like"/>
    <property type="match status" value="1"/>
</dbReference>
<evidence type="ECO:0000256" key="11">
    <source>
        <dbReference type="HAMAP-Rule" id="MF_01633"/>
    </source>
</evidence>
<evidence type="ECO:0000256" key="3">
    <source>
        <dbReference type="ARBA" id="ARBA00022723"/>
    </source>
</evidence>
<evidence type="ECO:0000256" key="2">
    <source>
        <dbReference type="ARBA" id="ARBA00022598"/>
    </source>
</evidence>